<dbReference type="EMBL" id="CAJOBI010341497">
    <property type="protein sequence ID" value="CAF5213528.1"/>
    <property type="molecule type" value="Genomic_DNA"/>
</dbReference>
<dbReference type="Pfam" id="PF02140">
    <property type="entry name" value="SUEL_Lectin"/>
    <property type="match status" value="1"/>
</dbReference>
<dbReference type="InterPro" id="IPR000922">
    <property type="entry name" value="Lectin_gal-bd_dom"/>
</dbReference>
<evidence type="ECO:0000256" key="1">
    <source>
        <dbReference type="ARBA" id="ARBA00023157"/>
    </source>
</evidence>
<feature type="domain" description="CUB" evidence="3">
    <location>
        <begin position="1"/>
        <end position="110"/>
    </location>
</feature>
<organism evidence="4 5">
    <name type="scientific">Rotaria magnacalcarata</name>
    <dbReference type="NCBI Taxonomy" id="392030"/>
    <lineage>
        <taxon>Eukaryota</taxon>
        <taxon>Metazoa</taxon>
        <taxon>Spiralia</taxon>
        <taxon>Gnathifera</taxon>
        <taxon>Rotifera</taxon>
        <taxon>Eurotatoria</taxon>
        <taxon>Bdelloidea</taxon>
        <taxon>Philodinida</taxon>
        <taxon>Philodinidae</taxon>
        <taxon>Rotaria</taxon>
    </lineage>
</organism>
<evidence type="ECO:0000313" key="5">
    <source>
        <dbReference type="Proteomes" id="UP000676336"/>
    </source>
</evidence>
<dbReference type="Gene3D" id="2.60.120.290">
    <property type="entry name" value="Spermadhesin, CUB domain"/>
    <property type="match status" value="1"/>
</dbReference>
<dbReference type="AlphaFoldDB" id="A0A8S3JA32"/>
<sequence>QGDIRRGFINSPNFPNTQNNINCTYDLQILKPYQDIYLYIVDMDLNGPNVIGQSCTKDRLIVRADDGVTEWCGRSFTNILLKTCHKSVLLQLIRSSNARGRGVKFYFEFPLFGANNFQCPSNYIIVIHRAFYGYGNRCDYTINDCTSEADHVYRTCSGKQTCSISFLNIVTLPECNKSVAKYLFVGYQCLPTLTIVQSTYDLCSSQTLNLFGS</sequence>
<dbReference type="Gene3D" id="2.60.120.740">
    <property type="match status" value="1"/>
</dbReference>
<feature type="non-terminal residue" evidence="4">
    <location>
        <position position="1"/>
    </location>
</feature>
<accession>A0A8S3JA32</accession>
<gene>
    <name evidence="4" type="ORF">SMN809_LOCUS79059</name>
</gene>
<evidence type="ECO:0000256" key="2">
    <source>
        <dbReference type="PROSITE-ProRule" id="PRU00059"/>
    </source>
</evidence>
<name>A0A8S3JA32_9BILA</name>
<proteinExistence type="predicted"/>
<keyword evidence="1 2" id="KW-1015">Disulfide bond</keyword>
<dbReference type="PROSITE" id="PS01180">
    <property type="entry name" value="CUB"/>
    <property type="match status" value="1"/>
</dbReference>
<dbReference type="InterPro" id="IPR000859">
    <property type="entry name" value="CUB_dom"/>
</dbReference>
<comment type="caution">
    <text evidence="2">Lacks conserved residue(s) required for the propagation of feature annotation.</text>
</comment>
<protein>
    <recommendedName>
        <fullName evidence="3">CUB domain-containing protein</fullName>
    </recommendedName>
</protein>
<dbReference type="SUPFAM" id="SSF49854">
    <property type="entry name" value="Spermadhesin, CUB domain"/>
    <property type="match status" value="1"/>
</dbReference>
<evidence type="ECO:0000259" key="3">
    <source>
        <dbReference type="PROSITE" id="PS01180"/>
    </source>
</evidence>
<dbReference type="InterPro" id="IPR035914">
    <property type="entry name" value="Sperma_CUB_dom_sf"/>
</dbReference>
<evidence type="ECO:0000313" key="4">
    <source>
        <dbReference type="EMBL" id="CAF5213528.1"/>
    </source>
</evidence>
<feature type="non-terminal residue" evidence="4">
    <location>
        <position position="213"/>
    </location>
</feature>
<dbReference type="InterPro" id="IPR043159">
    <property type="entry name" value="Lectin_gal-bd_sf"/>
</dbReference>
<comment type="caution">
    <text evidence="4">The sequence shown here is derived from an EMBL/GenBank/DDBJ whole genome shotgun (WGS) entry which is preliminary data.</text>
</comment>
<feature type="disulfide bond" evidence="2">
    <location>
        <begin position="55"/>
        <end position="72"/>
    </location>
</feature>
<dbReference type="Proteomes" id="UP000676336">
    <property type="component" value="Unassembled WGS sequence"/>
</dbReference>
<dbReference type="GO" id="GO:0030246">
    <property type="term" value="F:carbohydrate binding"/>
    <property type="evidence" value="ECO:0007669"/>
    <property type="project" value="InterPro"/>
</dbReference>
<dbReference type="CDD" id="cd22823">
    <property type="entry name" value="Gal_Rha_Lectin"/>
    <property type="match status" value="1"/>
</dbReference>
<reference evidence="4" key="1">
    <citation type="submission" date="2021-02" db="EMBL/GenBank/DDBJ databases">
        <authorList>
            <person name="Nowell W R."/>
        </authorList>
    </citation>
    <scope>NUCLEOTIDE SEQUENCE</scope>
</reference>